<keyword evidence="3" id="KW-1185">Reference proteome</keyword>
<organism evidence="2 3">
    <name type="scientific">Amphiplicatus metriothermophilus</name>
    <dbReference type="NCBI Taxonomy" id="1519374"/>
    <lineage>
        <taxon>Bacteria</taxon>
        <taxon>Pseudomonadati</taxon>
        <taxon>Pseudomonadota</taxon>
        <taxon>Alphaproteobacteria</taxon>
        <taxon>Parvularculales</taxon>
        <taxon>Parvularculaceae</taxon>
        <taxon>Amphiplicatus</taxon>
    </lineage>
</organism>
<dbReference type="NCBIfam" id="TIGR02522">
    <property type="entry name" value="pilus_cpaD"/>
    <property type="match status" value="1"/>
</dbReference>
<reference evidence="2 3" key="1">
    <citation type="submission" date="2017-07" db="EMBL/GenBank/DDBJ databases">
        <authorList>
            <person name="Sun Z.S."/>
            <person name="Albrecht U."/>
            <person name="Echele G."/>
            <person name="Lee C.C."/>
        </authorList>
    </citation>
    <scope>NUCLEOTIDE SEQUENCE [LARGE SCALE GENOMIC DNA]</scope>
    <source>
        <strain evidence="2 3">CGMCC 1.12710</strain>
    </source>
</reference>
<dbReference type="AlphaFoldDB" id="A0A239PK10"/>
<proteinExistence type="predicted"/>
<evidence type="ECO:0000313" key="3">
    <source>
        <dbReference type="Proteomes" id="UP000198346"/>
    </source>
</evidence>
<name>A0A239PK10_9PROT</name>
<dbReference type="InterPro" id="IPR013361">
    <property type="entry name" value="Pilus_CpaD"/>
</dbReference>
<dbReference type="InterPro" id="IPR019027">
    <property type="entry name" value="Pilus_biogenesis_CpaD-related"/>
</dbReference>
<dbReference type="EMBL" id="FZQA01000001">
    <property type="protein sequence ID" value="SNT67663.1"/>
    <property type="molecule type" value="Genomic_DNA"/>
</dbReference>
<sequence>MTLHRSLAKAFLAAAATAFAAGCSSAFNGPEQALSVAEEHPISVDTQVVTLTLGADPTTTDLSAVDKARIRAFADAYLVNGHGPLTVTAPSGGGAADRDAEEAAADVRAVLYEAGVDWASMTGSSYRAGGGNDRQIVLSYTRYVATPSACGNWAGMRMRDYRNLRSPNFGCATQNNLAAMVADPRDLIQPADEAPADAEARVRVMRAYRKGEQTGSAQEANMDVQISQ</sequence>
<accession>A0A239PK10</accession>
<dbReference type="RefSeq" id="WP_089410687.1">
    <property type="nucleotide sequence ID" value="NZ_FZQA01000001.1"/>
</dbReference>
<protein>
    <submittedName>
        <fullName evidence="2">Pilus assembly protein CpaD</fullName>
    </submittedName>
</protein>
<feature type="chain" id="PRO_5013394478" evidence="1">
    <location>
        <begin position="21"/>
        <end position="228"/>
    </location>
</feature>
<keyword evidence="1" id="KW-0732">Signal</keyword>
<dbReference type="PROSITE" id="PS51257">
    <property type="entry name" value="PROKAR_LIPOPROTEIN"/>
    <property type="match status" value="1"/>
</dbReference>
<evidence type="ECO:0000256" key="1">
    <source>
        <dbReference type="SAM" id="SignalP"/>
    </source>
</evidence>
<feature type="signal peptide" evidence="1">
    <location>
        <begin position="1"/>
        <end position="20"/>
    </location>
</feature>
<gene>
    <name evidence="2" type="ORF">SAMN06297382_0155</name>
</gene>
<dbReference type="Proteomes" id="UP000198346">
    <property type="component" value="Unassembled WGS sequence"/>
</dbReference>
<dbReference type="Pfam" id="PF09476">
    <property type="entry name" value="Pilus_CpaD"/>
    <property type="match status" value="1"/>
</dbReference>
<evidence type="ECO:0000313" key="2">
    <source>
        <dbReference type="EMBL" id="SNT67663.1"/>
    </source>
</evidence>
<dbReference type="OrthoDB" id="9802674at2"/>